<gene>
    <name evidence="2" type="ORF">A6V39_03975</name>
</gene>
<keyword evidence="1" id="KW-0812">Transmembrane</keyword>
<reference evidence="3" key="1">
    <citation type="submission" date="2016-04" db="EMBL/GenBank/DDBJ databases">
        <authorList>
            <person name="Quiroz-Castaneda R.E."/>
            <person name="Martinez-Ocampo F."/>
        </authorList>
    </citation>
    <scope>NUCLEOTIDE SEQUENCE [LARGE SCALE GENOMIC DNA]</scope>
    <source>
        <strain evidence="3">INIFAP01</strain>
    </source>
</reference>
<dbReference type="Proteomes" id="UP000077623">
    <property type="component" value="Unassembled WGS sequence"/>
</dbReference>
<feature type="transmembrane region" description="Helical" evidence="1">
    <location>
        <begin position="127"/>
        <end position="149"/>
    </location>
</feature>
<protein>
    <submittedName>
        <fullName evidence="2">Uncharacterized protein</fullName>
    </submittedName>
</protein>
<keyword evidence="3" id="KW-1185">Reference proteome</keyword>
<evidence type="ECO:0000256" key="1">
    <source>
        <dbReference type="SAM" id="Phobius"/>
    </source>
</evidence>
<evidence type="ECO:0000313" key="2">
    <source>
        <dbReference type="EMBL" id="OAL10046.1"/>
    </source>
</evidence>
<sequence length="285" mass="33167">MENNYELELYLRKIRAGFGKRLIVTIFDLFYLLCMLFPVFICVTLWDNEGWISTFHKIVDPKQVLPAQKCFLFSLIVIVVLYIYFVYIPATSDYQTFFANSFAIKAVDISNGFDINARPSQMQLLKLNAIPIFLLPIINSIFFGVAWAWGKDQNWITEILKKDNEATLLDKWMKYEYKFDSGVRILFAGMFFLQMYYLFTAAATSKALNWFTKSTGIIYIDLDKVAVLKQKSNTFEKPVFEFPGATIEYENLNEPSLDLPEEELEEVIKEQPQEEEMPAEIAINE</sequence>
<name>A0A1A9QDL4_9MOLU</name>
<accession>A0A1A9QDL4</accession>
<keyword evidence="1" id="KW-0472">Membrane</keyword>
<feature type="transmembrane region" description="Helical" evidence="1">
    <location>
        <begin position="181"/>
        <end position="199"/>
    </location>
</feature>
<organism evidence="2 3">
    <name type="scientific">Candidatus Mycoplasma haematobovis</name>
    <dbReference type="NCBI Taxonomy" id="432608"/>
    <lineage>
        <taxon>Bacteria</taxon>
        <taxon>Bacillati</taxon>
        <taxon>Mycoplasmatota</taxon>
        <taxon>Mollicutes</taxon>
        <taxon>Mycoplasmataceae</taxon>
        <taxon>Mycoplasma</taxon>
    </lineage>
</organism>
<evidence type="ECO:0000313" key="3">
    <source>
        <dbReference type="Proteomes" id="UP000077623"/>
    </source>
</evidence>
<comment type="caution">
    <text evidence="2">The sequence shown here is derived from an EMBL/GenBank/DDBJ whole genome shotgun (WGS) entry which is preliminary data.</text>
</comment>
<dbReference type="EMBL" id="LWUJ01000012">
    <property type="protein sequence ID" value="OAL10046.1"/>
    <property type="molecule type" value="Genomic_DNA"/>
</dbReference>
<dbReference type="AlphaFoldDB" id="A0A1A9QDL4"/>
<proteinExistence type="predicted"/>
<keyword evidence="1" id="KW-1133">Transmembrane helix</keyword>
<dbReference type="STRING" id="432608.A6V39_03975"/>
<dbReference type="RefSeq" id="WP_187150433.1">
    <property type="nucleotide sequence ID" value="NZ_LWUJ01000012.1"/>
</dbReference>
<feature type="transmembrane region" description="Helical" evidence="1">
    <location>
        <begin position="22"/>
        <end position="46"/>
    </location>
</feature>
<feature type="transmembrane region" description="Helical" evidence="1">
    <location>
        <begin position="66"/>
        <end position="87"/>
    </location>
</feature>